<dbReference type="InterPro" id="IPR054464">
    <property type="entry name" value="ULD_fung"/>
</dbReference>
<dbReference type="AlphaFoldDB" id="A0A2J6RRH9"/>
<dbReference type="Pfam" id="PF22893">
    <property type="entry name" value="ULD_2"/>
    <property type="match status" value="1"/>
</dbReference>
<evidence type="ECO:0000313" key="3">
    <source>
        <dbReference type="EMBL" id="PMD41114.1"/>
    </source>
</evidence>
<dbReference type="InterPro" id="IPR031348">
    <property type="entry name" value="PigL_N"/>
</dbReference>
<reference evidence="3 4" key="1">
    <citation type="submission" date="2016-04" db="EMBL/GenBank/DDBJ databases">
        <title>A degradative enzymes factory behind the ericoid mycorrhizal symbiosis.</title>
        <authorList>
            <consortium name="DOE Joint Genome Institute"/>
            <person name="Martino E."/>
            <person name="Morin E."/>
            <person name="Grelet G."/>
            <person name="Kuo A."/>
            <person name="Kohler A."/>
            <person name="Daghino S."/>
            <person name="Barry K."/>
            <person name="Choi C."/>
            <person name="Cichocki N."/>
            <person name="Clum A."/>
            <person name="Copeland A."/>
            <person name="Hainaut M."/>
            <person name="Haridas S."/>
            <person name="Labutti K."/>
            <person name="Lindquist E."/>
            <person name="Lipzen A."/>
            <person name="Khouja H.-R."/>
            <person name="Murat C."/>
            <person name="Ohm R."/>
            <person name="Olson A."/>
            <person name="Spatafora J."/>
            <person name="Veneault-Fourrey C."/>
            <person name="Henrissat B."/>
            <person name="Grigoriev I."/>
            <person name="Martin F."/>
            <person name="Perotto S."/>
        </authorList>
    </citation>
    <scope>NUCLEOTIDE SEQUENCE [LARGE SCALE GENOMIC DNA]</scope>
    <source>
        <strain evidence="3 4">F</strain>
    </source>
</reference>
<sequence>MAVPFRFSAGDCIAICILVKDAIKALDDTHGASAEYREVIRELWSLDRALLEVEMLSRSYETTIEMNALAHTVRRVADQCKTCIETFLAKIKTHERTLCFGGSGIRWKDAREKLKWALLQKDDLANFRTEINGHSSAINMLLITASVSLTRLNDKRLNERLDIYREEVDSTTHQQLAVLEKVNEKLDENTRSLEAQGTTVSRLAERMKYFFTLGTELKTFMSRILTLNFQTYNILVDLQRRVPREFEPCWIQEPAIWTDPLGRIAPLHLELINSWEVFESVIAARFMNAPGERKIRKKEYAIQDRLSQQELERSRPFVACFLPGRQVDMSMVFKQTNAGTTCPGCGKECIQGSSNAITW</sequence>
<dbReference type="OrthoDB" id="3045089at2759"/>
<evidence type="ECO:0000259" key="1">
    <source>
        <dbReference type="Pfam" id="PF17111"/>
    </source>
</evidence>
<evidence type="ECO:0000313" key="4">
    <source>
        <dbReference type="Proteomes" id="UP000235786"/>
    </source>
</evidence>
<keyword evidence="4" id="KW-1185">Reference proteome</keyword>
<dbReference type="PANTHER" id="PTHR38886">
    <property type="entry name" value="SESA DOMAIN-CONTAINING PROTEIN"/>
    <property type="match status" value="1"/>
</dbReference>
<dbReference type="PANTHER" id="PTHR38886:SF1">
    <property type="entry name" value="NACHT-NTPASE AND P-LOOP NTPASES N-TERMINAL DOMAIN-CONTAINING PROTEIN"/>
    <property type="match status" value="1"/>
</dbReference>
<feature type="domain" description="Azaphilone pigments biosynthesis cluster protein L N-terminal" evidence="1">
    <location>
        <begin position="30"/>
        <end position="197"/>
    </location>
</feature>
<feature type="domain" description="Ubiquitin-like" evidence="2">
    <location>
        <begin position="252"/>
        <end position="334"/>
    </location>
</feature>
<dbReference type="Pfam" id="PF17111">
    <property type="entry name" value="PigL_N"/>
    <property type="match status" value="1"/>
</dbReference>
<name>A0A2J6RRH9_HYAVF</name>
<evidence type="ECO:0000259" key="2">
    <source>
        <dbReference type="Pfam" id="PF22893"/>
    </source>
</evidence>
<accession>A0A2J6RRH9</accession>
<dbReference type="EMBL" id="KZ613944">
    <property type="protein sequence ID" value="PMD41114.1"/>
    <property type="molecule type" value="Genomic_DNA"/>
</dbReference>
<gene>
    <name evidence="3" type="ORF">L207DRAFT_426423</name>
</gene>
<proteinExistence type="predicted"/>
<organism evidence="3 4">
    <name type="scientific">Hyaloscypha variabilis (strain UAMH 11265 / GT02V1 / F)</name>
    <name type="common">Meliniomyces variabilis</name>
    <dbReference type="NCBI Taxonomy" id="1149755"/>
    <lineage>
        <taxon>Eukaryota</taxon>
        <taxon>Fungi</taxon>
        <taxon>Dikarya</taxon>
        <taxon>Ascomycota</taxon>
        <taxon>Pezizomycotina</taxon>
        <taxon>Leotiomycetes</taxon>
        <taxon>Helotiales</taxon>
        <taxon>Hyaloscyphaceae</taxon>
        <taxon>Hyaloscypha</taxon>
        <taxon>Hyaloscypha variabilis</taxon>
    </lineage>
</organism>
<dbReference type="Proteomes" id="UP000235786">
    <property type="component" value="Unassembled WGS sequence"/>
</dbReference>
<protein>
    <submittedName>
        <fullName evidence="3">Uncharacterized protein</fullName>
    </submittedName>
</protein>